<dbReference type="InterPro" id="IPR008526">
    <property type="entry name" value="YedI"/>
</dbReference>
<dbReference type="Pfam" id="PF05661">
    <property type="entry name" value="DUF808"/>
    <property type="match status" value="1"/>
</dbReference>
<feature type="transmembrane region" description="Helical" evidence="1">
    <location>
        <begin position="225"/>
        <end position="246"/>
    </location>
</feature>
<name>A0A6L6IXS9_9RHOB</name>
<protein>
    <submittedName>
        <fullName evidence="2">DUF808 family protein</fullName>
    </submittedName>
</protein>
<feature type="transmembrane region" description="Helical" evidence="1">
    <location>
        <begin position="290"/>
        <end position="318"/>
    </location>
</feature>
<keyword evidence="1" id="KW-0812">Transmembrane</keyword>
<dbReference type="PIRSF" id="PIRSF016660">
    <property type="entry name" value="YedI"/>
    <property type="match status" value="1"/>
</dbReference>
<keyword evidence="1" id="KW-0472">Membrane</keyword>
<feature type="transmembrane region" description="Helical" evidence="1">
    <location>
        <begin position="75"/>
        <end position="93"/>
    </location>
</feature>
<keyword evidence="1" id="KW-1133">Transmembrane helix</keyword>
<feature type="transmembrane region" description="Helical" evidence="1">
    <location>
        <begin position="173"/>
        <end position="195"/>
    </location>
</feature>
<sequence>MSGLLALLDDVAGIAKIAAASVDDVAGQAAKAGAKAAGAVIDDAAVTPKYVQGFKASRELPIVLKIARGSLFNKLVILLPIALILSAFAPWLISPLLMLGGAYLCFEGAEKVAHVFSQHEVNAPKLQTTEDGGAGLEEKRVKGAIKTDFILSAEIMTIALATIPTSDTIWQKALILAVVAVGITVAVYGFVALIVKADDFGLHLAERGGPLAGLGRGIVRVMPGFMKLLTIVGTAAMIWVGGQIVVHGMHELGQHQPYEWVSHMAQSAAAALPAAPGLASWATTAFFDGIFGLLLGLILIPVAHYVITPVFGAVSGLFGKA</sequence>
<dbReference type="Proteomes" id="UP000478740">
    <property type="component" value="Unassembled WGS sequence"/>
</dbReference>
<dbReference type="GO" id="GO:0005886">
    <property type="term" value="C:plasma membrane"/>
    <property type="evidence" value="ECO:0007669"/>
    <property type="project" value="TreeGrafter"/>
</dbReference>
<reference evidence="2 3" key="1">
    <citation type="submission" date="2019-11" db="EMBL/GenBank/DDBJ databases">
        <authorList>
            <person name="Dong K."/>
        </authorList>
    </citation>
    <scope>NUCLEOTIDE SEQUENCE [LARGE SCALE GENOMIC DNA]</scope>
    <source>
        <strain evidence="2 3">DK608</strain>
    </source>
</reference>
<proteinExistence type="predicted"/>
<evidence type="ECO:0000313" key="3">
    <source>
        <dbReference type="Proteomes" id="UP000478740"/>
    </source>
</evidence>
<comment type="caution">
    <text evidence="2">The sequence shown here is derived from an EMBL/GenBank/DDBJ whole genome shotgun (WGS) entry which is preliminary data.</text>
</comment>
<keyword evidence="3" id="KW-1185">Reference proteome</keyword>
<dbReference type="EMBL" id="WMII01000007">
    <property type="protein sequence ID" value="MTH64411.1"/>
    <property type="molecule type" value="Genomic_DNA"/>
</dbReference>
<accession>A0A6L6IXS9</accession>
<evidence type="ECO:0000313" key="2">
    <source>
        <dbReference type="EMBL" id="MTH64411.1"/>
    </source>
</evidence>
<dbReference type="PANTHER" id="PTHR30503">
    <property type="entry name" value="INNER MEMBRANE PROTEIN YEDI"/>
    <property type="match status" value="1"/>
</dbReference>
<dbReference type="AlphaFoldDB" id="A0A6L6IXS9"/>
<organism evidence="2 3">
    <name type="scientific">Paracoccus shanxieyensis</name>
    <dbReference type="NCBI Taxonomy" id="2675752"/>
    <lineage>
        <taxon>Bacteria</taxon>
        <taxon>Pseudomonadati</taxon>
        <taxon>Pseudomonadota</taxon>
        <taxon>Alphaproteobacteria</taxon>
        <taxon>Rhodobacterales</taxon>
        <taxon>Paracoccaceae</taxon>
        <taxon>Paracoccus</taxon>
    </lineage>
</organism>
<gene>
    <name evidence="2" type="ORF">GL284_09010</name>
</gene>
<dbReference type="PANTHER" id="PTHR30503:SF3">
    <property type="entry name" value="INNER MEMBRANE PROTEIN YEDI"/>
    <property type="match status" value="1"/>
</dbReference>
<evidence type="ECO:0000256" key="1">
    <source>
        <dbReference type="SAM" id="Phobius"/>
    </source>
</evidence>
<dbReference type="RefSeq" id="WP_155044275.1">
    <property type="nucleotide sequence ID" value="NZ_WMIH01000007.1"/>
</dbReference>